<dbReference type="RefSeq" id="XP_056502771.1">
    <property type="nucleotide sequence ID" value="XM_056643359.1"/>
</dbReference>
<accession>A0A9W9P4R7</accession>
<sequence length="179" mass="21086">MLPKTRGFDPPNVTEEMINLNKQLSERGLQYDSKNVTGNNIVFRQRSDTADIQATDYPEYHDEWVEPIYGLSEPRERKLSKHGHRKALVLYLVDPHIWIISSENAFPQRDIWWAERDQAVDIVLARLPRKIRDMVDRYANTAMDEEKAKRTLVKFLKEKKIMSKEKNDFFQRGIIGVNL</sequence>
<dbReference type="InterPro" id="IPR025340">
    <property type="entry name" value="DUF4246"/>
</dbReference>
<dbReference type="AlphaFoldDB" id="A0A9W9P4R7"/>
<dbReference type="PANTHER" id="PTHR33119">
    <property type="entry name" value="IFI3P"/>
    <property type="match status" value="1"/>
</dbReference>
<dbReference type="Proteomes" id="UP001147733">
    <property type="component" value="Unassembled WGS sequence"/>
</dbReference>
<comment type="caution">
    <text evidence="2">The sequence shown here is derived from an EMBL/GenBank/DDBJ whole genome shotgun (WGS) entry which is preliminary data.</text>
</comment>
<dbReference type="PANTHER" id="PTHR33119:SF1">
    <property type="entry name" value="FE2OG DIOXYGENASE DOMAIN-CONTAINING PROTEIN"/>
    <property type="match status" value="1"/>
</dbReference>
<feature type="domain" description="DUF4246" evidence="1">
    <location>
        <begin position="80"/>
        <end position="115"/>
    </location>
</feature>
<dbReference type="InterPro" id="IPR049192">
    <property type="entry name" value="DUF4246_C"/>
</dbReference>
<dbReference type="OrthoDB" id="415532at2759"/>
<dbReference type="Pfam" id="PF14033">
    <property type="entry name" value="DUF4246"/>
    <property type="match status" value="1"/>
</dbReference>
<gene>
    <name evidence="2" type="ORF">N7469_004439</name>
</gene>
<dbReference type="EMBL" id="JAPQKT010000003">
    <property type="protein sequence ID" value="KAJ5235271.1"/>
    <property type="molecule type" value="Genomic_DNA"/>
</dbReference>
<organism evidence="2 3">
    <name type="scientific">Penicillium citrinum</name>
    <dbReference type="NCBI Taxonomy" id="5077"/>
    <lineage>
        <taxon>Eukaryota</taxon>
        <taxon>Fungi</taxon>
        <taxon>Dikarya</taxon>
        <taxon>Ascomycota</taxon>
        <taxon>Pezizomycotina</taxon>
        <taxon>Eurotiomycetes</taxon>
        <taxon>Eurotiomycetidae</taxon>
        <taxon>Eurotiales</taxon>
        <taxon>Aspergillaceae</taxon>
        <taxon>Penicillium</taxon>
    </lineage>
</organism>
<name>A0A9W9P4R7_PENCI</name>
<evidence type="ECO:0000313" key="2">
    <source>
        <dbReference type="EMBL" id="KAJ5235271.1"/>
    </source>
</evidence>
<evidence type="ECO:0000259" key="1">
    <source>
        <dbReference type="Pfam" id="PF14033"/>
    </source>
</evidence>
<proteinExistence type="predicted"/>
<reference evidence="2" key="2">
    <citation type="journal article" date="2023" name="IMA Fungus">
        <title>Comparative genomic study of the Penicillium genus elucidates a diverse pangenome and 15 lateral gene transfer events.</title>
        <authorList>
            <person name="Petersen C."/>
            <person name="Sorensen T."/>
            <person name="Nielsen M.R."/>
            <person name="Sondergaard T.E."/>
            <person name="Sorensen J.L."/>
            <person name="Fitzpatrick D.A."/>
            <person name="Frisvad J.C."/>
            <person name="Nielsen K.L."/>
        </authorList>
    </citation>
    <scope>NUCLEOTIDE SEQUENCE</scope>
    <source>
        <strain evidence="2">IBT 23319</strain>
    </source>
</reference>
<dbReference type="GeneID" id="81382526"/>
<evidence type="ECO:0000313" key="3">
    <source>
        <dbReference type="Proteomes" id="UP001147733"/>
    </source>
</evidence>
<keyword evidence="3" id="KW-1185">Reference proteome</keyword>
<protein>
    <recommendedName>
        <fullName evidence="1">DUF4246 domain-containing protein</fullName>
    </recommendedName>
</protein>
<reference evidence="2" key="1">
    <citation type="submission" date="2022-11" db="EMBL/GenBank/DDBJ databases">
        <authorList>
            <person name="Petersen C."/>
        </authorList>
    </citation>
    <scope>NUCLEOTIDE SEQUENCE</scope>
    <source>
        <strain evidence="2">IBT 23319</strain>
    </source>
</reference>